<evidence type="ECO:0000313" key="4">
    <source>
        <dbReference type="Proteomes" id="UP000288805"/>
    </source>
</evidence>
<dbReference type="PANTHER" id="PTHR11439:SF470">
    <property type="entry name" value="CYSTEINE-RICH RLK (RECEPTOR-LIKE PROTEIN KINASE) 8"/>
    <property type="match status" value="1"/>
</dbReference>
<evidence type="ECO:0000259" key="2">
    <source>
        <dbReference type="Pfam" id="PF07727"/>
    </source>
</evidence>
<feature type="domain" description="Reverse transcriptase Ty1/copia-type" evidence="2">
    <location>
        <begin position="315"/>
        <end position="390"/>
    </location>
</feature>
<proteinExistence type="predicted"/>
<keyword evidence="1" id="KW-0472">Membrane</keyword>
<dbReference type="PANTHER" id="PTHR11439">
    <property type="entry name" value="GAG-POL-RELATED RETROTRANSPOSON"/>
    <property type="match status" value="1"/>
</dbReference>
<evidence type="ECO:0000313" key="3">
    <source>
        <dbReference type="EMBL" id="RVW27233.1"/>
    </source>
</evidence>
<gene>
    <name evidence="3" type="primary">RE1_56</name>
    <name evidence="3" type="ORF">CK203_111967</name>
</gene>
<accession>A0A438CVK4</accession>
<dbReference type="AlphaFoldDB" id="A0A438CVK4"/>
<protein>
    <submittedName>
        <fullName evidence="3">Retrovirus-related Pol polyprotein from transposon RE1</fullName>
    </submittedName>
</protein>
<organism evidence="3 4">
    <name type="scientific">Vitis vinifera</name>
    <name type="common">Grape</name>
    <dbReference type="NCBI Taxonomy" id="29760"/>
    <lineage>
        <taxon>Eukaryota</taxon>
        <taxon>Viridiplantae</taxon>
        <taxon>Streptophyta</taxon>
        <taxon>Embryophyta</taxon>
        <taxon>Tracheophyta</taxon>
        <taxon>Spermatophyta</taxon>
        <taxon>Magnoliopsida</taxon>
        <taxon>eudicotyledons</taxon>
        <taxon>Gunneridae</taxon>
        <taxon>Pentapetalae</taxon>
        <taxon>rosids</taxon>
        <taxon>Vitales</taxon>
        <taxon>Vitaceae</taxon>
        <taxon>Viteae</taxon>
        <taxon>Vitis</taxon>
    </lineage>
</organism>
<keyword evidence="1" id="KW-0812">Transmembrane</keyword>
<feature type="transmembrane region" description="Helical" evidence="1">
    <location>
        <begin position="12"/>
        <end position="30"/>
    </location>
</feature>
<dbReference type="CDD" id="cd09272">
    <property type="entry name" value="RNase_HI_RT_Ty1"/>
    <property type="match status" value="1"/>
</dbReference>
<feature type="transmembrane region" description="Helical" evidence="1">
    <location>
        <begin position="50"/>
        <end position="71"/>
    </location>
</feature>
<name>A0A438CVK4_VITVI</name>
<evidence type="ECO:0000256" key="1">
    <source>
        <dbReference type="SAM" id="Phobius"/>
    </source>
</evidence>
<feature type="transmembrane region" description="Helical" evidence="1">
    <location>
        <begin position="78"/>
        <end position="95"/>
    </location>
</feature>
<dbReference type="Pfam" id="PF07727">
    <property type="entry name" value="RVT_2"/>
    <property type="match status" value="1"/>
</dbReference>
<dbReference type="InterPro" id="IPR043502">
    <property type="entry name" value="DNA/RNA_pol_sf"/>
</dbReference>
<dbReference type="SUPFAM" id="SSF56672">
    <property type="entry name" value="DNA/RNA polymerases"/>
    <property type="match status" value="1"/>
</dbReference>
<dbReference type="EMBL" id="QGNW01001962">
    <property type="protein sequence ID" value="RVW27233.1"/>
    <property type="molecule type" value="Genomic_DNA"/>
</dbReference>
<reference evidence="3 4" key="1">
    <citation type="journal article" date="2018" name="PLoS Genet.">
        <title>Population sequencing reveals clonal diversity and ancestral inbreeding in the grapevine cultivar Chardonnay.</title>
        <authorList>
            <person name="Roach M.J."/>
            <person name="Johnson D.L."/>
            <person name="Bohlmann J."/>
            <person name="van Vuuren H.J."/>
            <person name="Jones S.J."/>
            <person name="Pretorius I.S."/>
            <person name="Schmidt S.A."/>
            <person name="Borneman A.R."/>
        </authorList>
    </citation>
    <scope>NUCLEOTIDE SEQUENCE [LARGE SCALE GENOMIC DNA]</scope>
    <source>
        <strain evidence="4">cv. Chardonnay</strain>
        <tissue evidence="3">Leaf</tissue>
    </source>
</reference>
<keyword evidence="1" id="KW-1133">Transmembrane helix</keyword>
<comment type="caution">
    <text evidence="3">The sequence shown here is derived from an EMBL/GenBank/DDBJ whole genome shotgun (WGS) entry which is preliminary data.</text>
</comment>
<dbReference type="InterPro" id="IPR013103">
    <property type="entry name" value="RVT_2"/>
</dbReference>
<sequence>MLPDMRYLSPSCFLSFNLFQSICFFFFWYGNQPNQRAVIGSSEVSAMEDLKSIFSLMLGITANIMVTLWIINSVSKDIANSLMYITTAVGIWTNLRNHFRHSNAPRVFQLKKHLITLQQGALDINTYYTRFKVLLRLMLIQGIQLQRKNVSDLNVAIVDYRVIPLIVVTNCMDTHLAHLPLWNRSNRMVPQFLASVDRMQGQMIGMGRCNGNLYVLDPANLFPTLDSTSVPCFSSISRPTSVTRSPTYLQDYHYYSTTLASTSTLYPFFGVLDYDKLSPSHRAHVHAISSHVEPTSYTQAAMIPKWQQVMRVELHALEENAHLVAKGYTQQEGVDYIDTFSPVAKLVTVKLLLALAAIHDWFLVQLDVNNAFLHGDLTEEVYMSLPQGTIEKLKTFLDNQFKLKDLGQLKYFLGLEVARLQPASMPMEANINLSQDDGELLEDPSCIDGTVGQGLYFSTTSSVHLKAFANSDWGACKDMRRSISGFCVFLGDSLISWKSKKQSVVSRSSVEAKYRAMANMTCELIWFTALLRDFGIQNKEPTTLFCNNEAAIHIAANPVFHERMKHIVIDCHLVREKIQAGCLKTMHVSSQHQIADLFTKALFPAQFKYLLNKMGIHNLHSPS</sequence>
<dbReference type="Proteomes" id="UP000288805">
    <property type="component" value="Unassembled WGS sequence"/>
</dbReference>